<dbReference type="PANTHER" id="PTHR43266">
    <property type="entry name" value="MACROLIDE-EFFLUX PROTEIN"/>
    <property type="match status" value="1"/>
</dbReference>
<dbReference type="CDD" id="cd06173">
    <property type="entry name" value="MFS_MefA_like"/>
    <property type="match status" value="1"/>
</dbReference>
<feature type="transmembrane region" description="Helical" evidence="7">
    <location>
        <begin position="349"/>
        <end position="370"/>
    </location>
</feature>
<keyword evidence="9" id="KW-1185">Reference proteome</keyword>
<evidence type="ECO:0000256" key="4">
    <source>
        <dbReference type="ARBA" id="ARBA00022692"/>
    </source>
</evidence>
<name>A0ABQ2S3S3_9DEIO</name>
<feature type="transmembrane region" description="Helical" evidence="7">
    <location>
        <begin position="254"/>
        <end position="280"/>
    </location>
</feature>
<dbReference type="PANTHER" id="PTHR43266:SF2">
    <property type="entry name" value="MAJOR FACILITATOR SUPERFAMILY (MFS) PROFILE DOMAIN-CONTAINING PROTEIN"/>
    <property type="match status" value="1"/>
</dbReference>
<dbReference type="SUPFAM" id="SSF103473">
    <property type="entry name" value="MFS general substrate transporter"/>
    <property type="match status" value="1"/>
</dbReference>
<keyword evidence="2" id="KW-0813">Transport</keyword>
<evidence type="ECO:0000313" key="9">
    <source>
        <dbReference type="Proteomes" id="UP000644548"/>
    </source>
</evidence>
<evidence type="ECO:0000256" key="7">
    <source>
        <dbReference type="SAM" id="Phobius"/>
    </source>
</evidence>
<keyword evidence="6 7" id="KW-0472">Membrane</keyword>
<dbReference type="Proteomes" id="UP000644548">
    <property type="component" value="Unassembled WGS sequence"/>
</dbReference>
<sequence length="445" mass="46101">MTGLRGYTVIWTGQFFSSLGAGMTTFALALWLWEETHRATAFSLLTVVTFAPLIVLTPLVGALVDRWNGHLKRVMMIGDAARLLTSVLLLALLLGGHLSPGWLYAVVLLEAVTGAFQWPADSAATTVMLRPEDYARAGGIQTAVTSLSAVLAPPLGALLYHSVGLSGLVTLDLLGGALALTSLLLVRVPNPPVSDAGRASRSNLWRESLYGFRFILAHPALLTLQLVFLFGNLLNGLTFTLQTPLILARSGESGGAAALAAVQMAAGLSGVASGLIIAAWGGPKRRLHGVLIGWAVSFGTLLLLGAGPSLPFWMLAAVIGAFSAPLTNSSNQALWQTRTPADIQGKVFAARRVIAMLALPAAAFAAGPLADRVLTPATAPGGTLAGVADALVPAGGAGIALLYLLVGVTGVTVMLAMFTVPRLRAVEHPAPDEPTDEPTRAAPTP</sequence>
<evidence type="ECO:0000256" key="5">
    <source>
        <dbReference type="ARBA" id="ARBA00022989"/>
    </source>
</evidence>
<feature type="transmembrane region" description="Helical" evidence="7">
    <location>
        <begin position="39"/>
        <end position="64"/>
    </location>
</feature>
<keyword evidence="5 7" id="KW-1133">Transmembrane helix</keyword>
<organism evidence="8 9">
    <name type="scientific">Deinococcus sedimenti</name>
    <dbReference type="NCBI Taxonomy" id="1867090"/>
    <lineage>
        <taxon>Bacteria</taxon>
        <taxon>Thermotogati</taxon>
        <taxon>Deinococcota</taxon>
        <taxon>Deinococci</taxon>
        <taxon>Deinococcales</taxon>
        <taxon>Deinococcaceae</taxon>
        <taxon>Deinococcus</taxon>
    </lineage>
</organism>
<evidence type="ECO:0000256" key="2">
    <source>
        <dbReference type="ARBA" id="ARBA00022448"/>
    </source>
</evidence>
<gene>
    <name evidence="8" type="ORF">GCM10008960_21670</name>
</gene>
<feature type="transmembrane region" description="Helical" evidence="7">
    <location>
        <begin position="76"/>
        <end position="95"/>
    </location>
</feature>
<evidence type="ECO:0000313" key="8">
    <source>
        <dbReference type="EMBL" id="GGR94407.1"/>
    </source>
</evidence>
<dbReference type="EMBL" id="BMQN01000004">
    <property type="protein sequence ID" value="GGR94407.1"/>
    <property type="molecule type" value="Genomic_DNA"/>
</dbReference>
<accession>A0ABQ2S3S3</accession>
<feature type="transmembrane region" description="Helical" evidence="7">
    <location>
        <begin position="287"/>
        <end position="304"/>
    </location>
</feature>
<feature type="transmembrane region" description="Helical" evidence="7">
    <location>
        <begin position="310"/>
        <end position="328"/>
    </location>
</feature>
<evidence type="ECO:0000256" key="6">
    <source>
        <dbReference type="ARBA" id="ARBA00023136"/>
    </source>
</evidence>
<feature type="transmembrane region" description="Helical" evidence="7">
    <location>
        <begin position="390"/>
        <end position="418"/>
    </location>
</feature>
<dbReference type="InterPro" id="IPR011701">
    <property type="entry name" value="MFS"/>
</dbReference>
<evidence type="ECO:0000256" key="1">
    <source>
        <dbReference type="ARBA" id="ARBA00004651"/>
    </source>
</evidence>
<proteinExistence type="predicted"/>
<dbReference type="Pfam" id="PF07690">
    <property type="entry name" value="MFS_1"/>
    <property type="match status" value="1"/>
</dbReference>
<dbReference type="InterPro" id="IPR036259">
    <property type="entry name" value="MFS_trans_sf"/>
</dbReference>
<comment type="subcellular location">
    <subcellularLocation>
        <location evidence="1">Cell membrane</location>
        <topology evidence="1">Multi-pass membrane protein</topology>
    </subcellularLocation>
</comment>
<dbReference type="Gene3D" id="1.20.1250.20">
    <property type="entry name" value="MFS general substrate transporter like domains"/>
    <property type="match status" value="1"/>
</dbReference>
<comment type="caution">
    <text evidence="8">The sequence shown here is derived from an EMBL/GenBank/DDBJ whole genome shotgun (WGS) entry which is preliminary data.</text>
</comment>
<evidence type="ECO:0000256" key="3">
    <source>
        <dbReference type="ARBA" id="ARBA00022475"/>
    </source>
</evidence>
<reference evidence="9" key="1">
    <citation type="journal article" date="2019" name="Int. J. Syst. Evol. Microbiol.">
        <title>The Global Catalogue of Microorganisms (GCM) 10K type strain sequencing project: providing services to taxonomists for standard genome sequencing and annotation.</title>
        <authorList>
            <consortium name="The Broad Institute Genomics Platform"/>
            <consortium name="The Broad Institute Genome Sequencing Center for Infectious Disease"/>
            <person name="Wu L."/>
            <person name="Ma J."/>
        </authorList>
    </citation>
    <scope>NUCLEOTIDE SEQUENCE [LARGE SCALE GENOMIC DNA]</scope>
    <source>
        <strain evidence="9">JCM 31405</strain>
    </source>
</reference>
<feature type="transmembrane region" description="Helical" evidence="7">
    <location>
        <begin position="209"/>
        <end position="234"/>
    </location>
</feature>
<keyword evidence="3" id="KW-1003">Cell membrane</keyword>
<keyword evidence="4 7" id="KW-0812">Transmembrane</keyword>
<protein>
    <submittedName>
        <fullName evidence="8">Macrolide transporter</fullName>
    </submittedName>
</protein>
<feature type="transmembrane region" description="Helical" evidence="7">
    <location>
        <begin position="167"/>
        <end position="188"/>
    </location>
</feature>
<feature type="transmembrane region" description="Helical" evidence="7">
    <location>
        <begin position="7"/>
        <end position="33"/>
    </location>
</feature>